<evidence type="ECO:0000313" key="7">
    <source>
        <dbReference type="EMBL" id="WPX98038.1"/>
    </source>
</evidence>
<dbReference type="InterPro" id="IPR005467">
    <property type="entry name" value="His_kinase_dom"/>
</dbReference>
<evidence type="ECO:0000259" key="6">
    <source>
        <dbReference type="PROSITE" id="PS50109"/>
    </source>
</evidence>
<keyword evidence="5" id="KW-0812">Transmembrane</keyword>
<keyword evidence="8" id="KW-1185">Reference proteome</keyword>
<organism evidence="7 8">
    <name type="scientific">Candidatus Fokinia crypta</name>
    <dbReference type="NCBI Taxonomy" id="1920990"/>
    <lineage>
        <taxon>Bacteria</taxon>
        <taxon>Pseudomonadati</taxon>
        <taxon>Pseudomonadota</taxon>
        <taxon>Alphaproteobacteria</taxon>
        <taxon>Rickettsiales</taxon>
        <taxon>Candidatus Midichloriaceae</taxon>
        <taxon>Candidatus Fokinia</taxon>
    </lineage>
</organism>
<evidence type="ECO:0000256" key="2">
    <source>
        <dbReference type="ARBA" id="ARBA00012438"/>
    </source>
</evidence>
<keyword evidence="3" id="KW-0808">Transferase</keyword>
<dbReference type="EMBL" id="CP110343">
    <property type="protein sequence ID" value="WPX98038.1"/>
    <property type="molecule type" value="Genomic_DNA"/>
</dbReference>
<evidence type="ECO:0000256" key="5">
    <source>
        <dbReference type="SAM" id="Phobius"/>
    </source>
</evidence>
<dbReference type="GO" id="GO:0016301">
    <property type="term" value="F:kinase activity"/>
    <property type="evidence" value="ECO:0007669"/>
    <property type="project" value="UniProtKB-KW"/>
</dbReference>
<keyword evidence="5" id="KW-1133">Transmembrane helix</keyword>
<proteinExistence type="predicted"/>
<feature type="domain" description="Histidine kinase" evidence="6">
    <location>
        <begin position="214"/>
        <end position="433"/>
    </location>
</feature>
<feature type="transmembrane region" description="Helical" evidence="5">
    <location>
        <begin position="58"/>
        <end position="76"/>
    </location>
</feature>
<dbReference type="EC" id="2.7.13.3" evidence="2"/>
<dbReference type="InterPro" id="IPR036890">
    <property type="entry name" value="HATPase_C_sf"/>
</dbReference>
<gene>
    <name evidence="7" type="ORF">Fokcrypt_00566</name>
</gene>
<dbReference type="SMART" id="SM00387">
    <property type="entry name" value="HATPase_c"/>
    <property type="match status" value="1"/>
</dbReference>
<feature type="transmembrane region" description="Helical" evidence="5">
    <location>
        <begin position="174"/>
        <end position="192"/>
    </location>
</feature>
<evidence type="ECO:0000256" key="3">
    <source>
        <dbReference type="ARBA" id="ARBA00022679"/>
    </source>
</evidence>
<accession>A0ABZ0UTM8</accession>
<dbReference type="Proteomes" id="UP001325140">
    <property type="component" value="Chromosome"/>
</dbReference>
<feature type="transmembrane region" description="Helical" evidence="5">
    <location>
        <begin position="136"/>
        <end position="154"/>
    </location>
</feature>
<keyword evidence="4 7" id="KW-0418">Kinase</keyword>
<dbReference type="InterPro" id="IPR050351">
    <property type="entry name" value="BphY/WalK/GraS-like"/>
</dbReference>
<sequence>MFLYSSIKKIFTKHIVNFILSLPSKMMEKGFYLQLQVLMTCSLAFFILPVLLKIPAPFPVLQFIAGAAMISIYFCEKYFQFVPSIYRGTYYYLVLAFSISFMQFFLFFQSLFGMHYLLSTTLILLLLSLFFSYIEVIFLTVPSFFVALLISAPIPLSDDGFSQLTWELENYREHGFLLVAVSAFLLVVYQHLNSTVEKKLDRKEIVESRLLGFAIAHEVNAPIATLRMLLDSLQKIINNARNDDILELKGPDIAFVCDRLLPHMNSYLIEVSNLISTLLQSIRISKTKDNKISTGLSLSNTVIRSLRELYQEKPNIKFNIIEDFIYNSPSGLLKSIINNIIQNALVHGGRKDVEVIVEVRKNNVTIVNNGESIKSNVLSNLFSSMTPETSSPTTQHGIGLAFCRKMCDMLGITISCTSNKEGTSFFMDFPHVKGGSATNTKAIDKKSMTV</sequence>
<comment type="catalytic activity">
    <reaction evidence="1">
        <text>ATP + protein L-histidine = ADP + protein N-phospho-L-histidine.</text>
        <dbReference type="EC" id="2.7.13.3"/>
    </reaction>
</comment>
<dbReference type="Pfam" id="PF02518">
    <property type="entry name" value="HATPase_c"/>
    <property type="match status" value="1"/>
</dbReference>
<keyword evidence="5" id="KW-0472">Membrane</keyword>
<dbReference type="PROSITE" id="PS50109">
    <property type="entry name" value="HIS_KIN"/>
    <property type="match status" value="1"/>
</dbReference>
<feature type="transmembrane region" description="Helical" evidence="5">
    <location>
        <begin position="114"/>
        <end position="131"/>
    </location>
</feature>
<feature type="transmembrane region" description="Helical" evidence="5">
    <location>
        <begin position="88"/>
        <end position="108"/>
    </location>
</feature>
<protein>
    <recommendedName>
        <fullName evidence="2">histidine kinase</fullName>
        <ecNumber evidence="2">2.7.13.3</ecNumber>
    </recommendedName>
</protein>
<evidence type="ECO:0000313" key="8">
    <source>
        <dbReference type="Proteomes" id="UP001325140"/>
    </source>
</evidence>
<dbReference type="SUPFAM" id="SSF55874">
    <property type="entry name" value="ATPase domain of HSP90 chaperone/DNA topoisomerase II/histidine kinase"/>
    <property type="match status" value="1"/>
</dbReference>
<dbReference type="PANTHER" id="PTHR42878">
    <property type="entry name" value="TWO-COMPONENT HISTIDINE KINASE"/>
    <property type="match status" value="1"/>
</dbReference>
<reference evidence="7" key="1">
    <citation type="submission" date="2022-10" db="EMBL/GenBank/DDBJ databases">
        <title>Host association and intracellularity evolved multiple times independently in the Rickettsiales.</title>
        <authorList>
            <person name="Castelli M."/>
            <person name="Nardi T."/>
            <person name="Gammuto L."/>
            <person name="Bellinzona G."/>
            <person name="Sabaneyeva E."/>
            <person name="Potekhin A."/>
            <person name="Serra V."/>
            <person name="Petroni G."/>
            <person name="Sassera D."/>
        </authorList>
    </citation>
    <scope>NUCLEOTIDE SEQUENCE [LARGE SCALE GENOMIC DNA]</scope>
    <source>
        <strain evidence="7">US_Bl 11III1</strain>
    </source>
</reference>
<evidence type="ECO:0000256" key="4">
    <source>
        <dbReference type="ARBA" id="ARBA00022777"/>
    </source>
</evidence>
<evidence type="ECO:0000256" key="1">
    <source>
        <dbReference type="ARBA" id="ARBA00000085"/>
    </source>
</evidence>
<dbReference type="InterPro" id="IPR003594">
    <property type="entry name" value="HATPase_dom"/>
</dbReference>
<feature type="transmembrane region" description="Helical" evidence="5">
    <location>
        <begin position="31"/>
        <end position="52"/>
    </location>
</feature>
<name>A0ABZ0UTM8_9RICK</name>
<dbReference type="Gene3D" id="3.30.565.10">
    <property type="entry name" value="Histidine kinase-like ATPase, C-terminal domain"/>
    <property type="match status" value="1"/>
</dbReference>
<dbReference type="PANTHER" id="PTHR42878:SF14">
    <property type="entry name" value="OSMOLARITY TWO-COMPONENT SYSTEM PROTEIN SSK1"/>
    <property type="match status" value="1"/>
</dbReference>